<keyword evidence="2" id="KW-1185">Reference proteome</keyword>
<evidence type="ECO:0000313" key="2">
    <source>
        <dbReference type="Proteomes" id="UP000295479"/>
    </source>
</evidence>
<dbReference type="InterPro" id="IPR025345">
    <property type="entry name" value="DUF4249"/>
</dbReference>
<name>A0A4R5CET0_9FLAO</name>
<dbReference type="RefSeq" id="WP_132002535.1">
    <property type="nucleotide sequence ID" value="NZ_SMFK01000002.1"/>
</dbReference>
<accession>A0A4R5CET0</accession>
<reference evidence="1 2" key="1">
    <citation type="submission" date="2019-03" db="EMBL/GenBank/DDBJ databases">
        <title>Flavobacterium AR-3-4 sp. nov. isolated from arctic soil.</title>
        <authorList>
            <person name="Chaudhary D.K."/>
        </authorList>
    </citation>
    <scope>NUCLEOTIDE SEQUENCE [LARGE SCALE GENOMIC DNA]</scope>
    <source>
        <strain evidence="1 2">AR-3-4</strain>
    </source>
</reference>
<comment type="caution">
    <text evidence="1">The sequence shown here is derived from an EMBL/GenBank/DDBJ whole genome shotgun (WGS) entry which is preliminary data.</text>
</comment>
<dbReference type="EMBL" id="SMFK01000002">
    <property type="protein sequence ID" value="TDD98598.1"/>
    <property type="molecule type" value="Genomic_DNA"/>
</dbReference>
<gene>
    <name evidence="1" type="ORF">E0F76_05585</name>
</gene>
<sequence length="273" mass="30601">MKNTYLFIVILITILLSACEDVVQVDLKTAPTKLVIDASINWKKGTTGKDQIIKLSTTTAYYSNTFPKISGAIVFVKNSSNSVFNFLENQNKGEYICSNFKPILNETYTLTVISEGQTYTATEILIPVAPITKIVQNNQGGITGKKIEIKSYFNDIPNQANYYLYRYLYSNQNNSSYYADEDVFFQGNEFFSISQNDELKVGDSIEIIHSGISKSYFNYMNVLISIAGNSNGGPFQSPPATVRGNIINTKTFENYALGYFTLSEVDTKTYIIQ</sequence>
<proteinExistence type="predicted"/>
<protein>
    <submittedName>
        <fullName evidence="1">DUF4249 domain-containing protein</fullName>
    </submittedName>
</protein>
<dbReference type="Pfam" id="PF14054">
    <property type="entry name" value="DUF4249"/>
    <property type="match status" value="1"/>
</dbReference>
<dbReference type="PROSITE" id="PS51257">
    <property type="entry name" value="PROKAR_LIPOPROTEIN"/>
    <property type="match status" value="1"/>
</dbReference>
<organism evidence="1 2">
    <name type="scientific">Flavobacterium cellulosilyticum</name>
    <dbReference type="NCBI Taxonomy" id="2541731"/>
    <lineage>
        <taxon>Bacteria</taxon>
        <taxon>Pseudomonadati</taxon>
        <taxon>Bacteroidota</taxon>
        <taxon>Flavobacteriia</taxon>
        <taxon>Flavobacteriales</taxon>
        <taxon>Flavobacteriaceae</taxon>
        <taxon>Flavobacterium</taxon>
    </lineage>
</organism>
<dbReference type="OrthoDB" id="1430047at2"/>
<dbReference type="Proteomes" id="UP000295479">
    <property type="component" value="Unassembled WGS sequence"/>
</dbReference>
<dbReference type="AlphaFoldDB" id="A0A4R5CET0"/>
<evidence type="ECO:0000313" key="1">
    <source>
        <dbReference type="EMBL" id="TDD98598.1"/>
    </source>
</evidence>